<dbReference type="AlphaFoldDB" id="A0A1H0AA19"/>
<dbReference type="EMBL" id="FNHE01000016">
    <property type="protein sequence ID" value="SDN30111.1"/>
    <property type="molecule type" value="Genomic_DNA"/>
</dbReference>
<feature type="compositionally biased region" description="Low complexity" evidence="1">
    <location>
        <begin position="207"/>
        <end position="230"/>
    </location>
</feature>
<gene>
    <name evidence="3" type="ORF">SAMN05660642_04511</name>
</gene>
<protein>
    <recommendedName>
        <fullName evidence="2">DUF3071 domain-containing protein</fullName>
    </recommendedName>
</protein>
<dbReference type="Proteomes" id="UP000198680">
    <property type="component" value="Unassembled WGS sequence"/>
</dbReference>
<feature type="region of interest" description="Disordered" evidence="1">
    <location>
        <begin position="206"/>
        <end position="294"/>
    </location>
</feature>
<dbReference type="OrthoDB" id="5180791at2"/>
<proteinExistence type="predicted"/>
<keyword evidence="4" id="KW-1185">Reference proteome</keyword>
<dbReference type="STRING" id="1137991.SAMN05660642_04511"/>
<dbReference type="InterPro" id="IPR021421">
    <property type="entry name" value="DUF3071"/>
</dbReference>
<accession>A0A1H0AA19</accession>
<dbReference type="NCBIfam" id="NF040712">
    <property type="entry name" value="SepH"/>
    <property type="match status" value="1"/>
</dbReference>
<dbReference type="Pfam" id="PF11268">
    <property type="entry name" value="DUF3071"/>
    <property type="match status" value="1"/>
</dbReference>
<evidence type="ECO:0000259" key="2">
    <source>
        <dbReference type="Pfam" id="PF11268"/>
    </source>
</evidence>
<evidence type="ECO:0000313" key="4">
    <source>
        <dbReference type="Proteomes" id="UP000198680"/>
    </source>
</evidence>
<dbReference type="RefSeq" id="WP_091223617.1">
    <property type="nucleotide sequence ID" value="NZ_FNHE01000016.1"/>
</dbReference>
<name>A0A1H0AA19_9ACTN</name>
<reference evidence="4" key="1">
    <citation type="submission" date="2016-10" db="EMBL/GenBank/DDBJ databases">
        <authorList>
            <person name="Varghese N."/>
            <person name="Submissions S."/>
        </authorList>
    </citation>
    <scope>NUCLEOTIDE SEQUENCE [LARGE SCALE GENOMIC DNA]</scope>
    <source>
        <strain evidence="4">DSM 45419</strain>
    </source>
</reference>
<dbReference type="InterPro" id="IPR047682">
    <property type="entry name" value="SepH-like"/>
</dbReference>
<feature type="domain" description="DUF3071" evidence="2">
    <location>
        <begin position="1"/>
        <end position="174"/>
    </location>
</feature>
<organism evidence="3 4">
    <name type="scientific">Geodermatophilus siccatus</name>
    <dbReference type="NCBI Taxonomy" id="1137991"/>
    <lineage>
        <taxon>Bacteria</taxon>
        <taxon>Bacillati</taxon>
        <taxon>Actinomycetota</taxon>
        <taxon>Actinomycetes</taxon>
        <taxon>Geodermatophilales</taxon>
        <taxon>Geodermatophilaceae</taxon>
        <taxon>Geodermatophilus</taxon>
    </lineage>
</organism>
<evidence type="ECO:0000313" key="3">
    <source>
        <dbReference type="EMBL" id="SDN30111.1"/>
    </source>
</evidence>
<evidence type="ECO:0000256" key="1">
    <source>
        <dbReference type="SAM" id="MobiDB-lite"/>
    </source>
</evidence>
<sequence>MRQLRLVALSDDGTSLVLALDGAEPGEEGERFELPIDERVRAAARGDARRLGQIDVEIGATLPPRVIQARIRAGETPEQVAQASGIRVERIMRFAHPVLQERERVAERAREARVRLSEGAPSVPLQQFMSERLRLLGADLDAVRWDAHRAGDGVWQVTAAWQAGAKSGVTRWAYDVPTRTVAPVDAATTDFAEGTRLVRVVPHVPTERPTPVRSRPVVVVPDDGVAAPASSRLARDEDGDPAPDDDVRPVLPADGSPAGTRRTDAPADEDDISEHDTVVLGRPGGDDDEDPRARIPAWEDIVFGVRRHR</sequence>